<reference evidence="1" key="1">
    <citation type="submission" date="2024-03" db="EMBL/GenBank/DDBJ databases">
        <authorList>
            <consortium name="ELIXIR-Norway"/>
            <consortium name="Elixir Norway"/>
        </authorList>
    </citation>
    <scope>NUCLEOTIDE SEQUENCE</scope>
</reference>
<evidence type="ECO:0000313" key="1">
    <source>
        <dbReference type="EMBL" id="CAK9873718.1"/>
    </source>
</evidence>
<dbReference type="EMBL" id="OZ023704">
    <property type="protein sequence ID" value="CAK9873718.1"/>
    <property type="molecule type" value="Genomic_DNA"/>
</dbReference>
<evidence type="ECO:0000313" key="2">
    <source>
        <dbReference type="Proteomes" id="UP001497522"/>
    </source>
</evidence>
<organism evidence="1 2">
    <name type="scientific">Sphagnum jensenii</name>
    <dbReference type="NCBI Taxonomy" id="128206"/>
    <lineage>
        <taxon>Eukaryota</taxon>
        <taxon>Viridiplantae</taxon>
        <taxon>Streptophyta</taxon>
        <taxon>Embryophyta</taxon>
        <taxon>Bryophyta</taxon>
        <taxon>Sphagnophytina</taxon>
        <taxon>Sphagnopsida</taxon>
        <taxon>Sphagnales</taxon>
        <taxon>Sphagnaceae</taxon>
        <taxon>Sphagnum</taxon>
    </lineage>
</organism>
<gene>
    <name evidence="1" type="ORF">CSSPJE1EN2_LOCUS16190</name>
</gene>
<name>A0ABP1BFB3_9BRYO</name>
<sequence length="153" mass="18074">MASKKKATPFQKAHELTYAVKEVSKDARGNVTVWCLFCVYEGRDIVEVGVAGRKRKQCNDIQYFTKPFATYKYKNHHEGQHATLWITYQALSSEEKENYFNECIKKTNTLDHHFDHNKDTYEFFLSTEIVEVIIDDLFFRDDEQLEDIDDDDE</sequence>
<dbReference type="PANTHER" id="PTHR37067">
    <property type="entry name" value="PX DOMAIN-CONTAINING PROTEIN"/>
    <property type="match status" value="1"/>
</dbReference>
<proteinExistence type="predicted"/>
<dbReference type="Proteomes" id="UP001497522">
    <property type="component" value="Chromosome 3"/>
</dbReference>
<protein>
    <submittedName>
        <fullName evidence="1">Uncharacterized protein</fullName>
    </submittedName>
</protein>
<dbReference type="PANTHER" id="PTHR37067:SF3">
    <property type="entry name" value="PX DOMAIN-CONTAINING PROTEIN"/>
    <property type="match status" value="1"/>
</dbReference>
<accession>A0ABP1BFB3</accession>
<keyword evidence="2" id="KW-1185">Reference proteome</keyword>